<evidence type="ECO:0000313" key="3">
    <source>
        <dbReference type="EMBL" id="ATX82877.1"/>
    </source>
</evidence>
<dbReference type="InterPro" id="IPR001638">
    <property type="entry name" value="Solute-binding_3/MltF_N"/>
</dbReference>
<dbReference type="EMBL" id="CP018800">
    <property type="protein sequence ID" value="ATX82877.1"/>
    <property type="molecule type" value="Genomic_DNA"/>
</dbReference>
<feature type="domain" description="Solute-binding protein family 3/N-terminal" evidence="2">
    <location>
        <begin position="40"/>
        <end position="261"/>
    </location>
</feature>
<proteinExistence type="inferred from homology"/>
<name>A0A2K8L6G9_9PROT</name>
<dbReference type="OrthoDB" id="9802556at2"/>
<dbReference type="PROSITE" id="PS51257">
    <property type="entry name" value="PROKAR_LIPOPROTEIN"/>
    <property type="match status" value="1"/>
</dbReference>
<protein>
    <submittedName>
        <fullName evidence="3">ABC-type nitrate/sulfonate/bicarbonate transport system, substrate-binding protein</fullName>
    </submittedName>
</protein>
<keyword evidence="4" id="KW-1185">Reference proteome</keyword>
<dbReference type="CDD" id="cd01008">
    <property type="entry name" value="PBP2_NrtA_SsuA_CpmA_like"/>
    <property type="match status" value="1"/>
</dbReference>
<gene>
    <name evidence="3" type="ORF">Ga0123462_2040</name>
</gene>
<reference evidence="3 4" key="1">
    <citation type="submission" date="2016-12" db="EMBL/GenBank/DDBJ databases">
        <title>Isolation and genomic insights into novel planktonic Zetaproteobacteria from stratified waters of the Chesapeake Bay.</title>
        <authorList>
            <person name="McAllister S.M."/>
            <person name="Kato S."/>
            <person name="Chan C.S."/>
            <person name="Chiu B.K."/>
            <person name="Field E.K."/>
        </authorList>
    </citation>
    <scope>NUCLEOTIDE SEQUENCE [LARGE SCALE GENOMIC DNA]</scope>
    <source>
        <strain evidence="3 4">CP-8</strain>
    </source>
</reference>
<accession>A0A2K8L6G9</accession>
<dbReference type="Pfam" id="PF09084">
    <property type="entry name" value="NMT1"/>
    <property type="match status" value="1"/>
</dbReference>
<dbReference type="Proteomes" id="UP000231637">
    <property type="component" value="Chromosome"/>
</dbReference>
<dbReference type="KEGG" id="mfn:Ga0123462_2040"/>
<evidence type="ECO:0000313" key="4">
    <source>
        <dbReference type="Proteomes" id="UP000231637"/>
    </source>
</evidence>
<organism evidence="3 4">
    <name type="scientific">Mariprofundus ferrinatatus</name>
    <dbReference type="NCBI Taxonomy" id="1921087"/>
    <lineage>
        <taxon>Bacteria</taxon>
        <taxon>Pseudomonadati</taxon>
        <taxon>Pseudomonadota</taxon>
        <taxon>Candidatius Mariprofundia</taxon>
        <taxon>Mariprofundales</taxon>
        <taxon>Mariprofundaceae</taxon>
        <taxon>Mariprofundus</taxon>
    </lineage>
</organism>
<dbReference type="SMART" id="SM00062">
    <property type="entry name" value="PBPb"/>
    <property type="match status" value="1"/>
</dbReference>
<dbReference type="InterPro" id="IPR015168">
    <property type="entry name" value="SsuA/THI5"/>
</dbReference>
<dbReference type="RefSeq" id="WP_100266174.1">
    <property type="nucleotide sequence ID" value="NZ_CP018800.1"/>
</dbReference>
<dbReference type="AlphaFoldDB" id="A0A2K8L6G9"/>
<comment type="similarity">
    <text evidence="1">Belongs to the bacterial solute-binding protein SsuA/TauA family.</text>
</comment>
<dbReference type="PANTHER" id="PTHR30024">
    <property type="entry name" value="ALIPHATIC SULFONATES-BINDING PROTEIN-RELATED"/>
    <property type="match status" value="1"/>
</dbReference>
<dbReference type="SUPFAM" id="SSF53850">
    <property type="entry name" value="Periplasmic binding protein-like II"/>
    <property type="match status" value="1"/>
</dbReference>
<dbReference type="Gene3D" id="3.40.190.10">
    <property type="entry name" value="Periplasmic binding protein-like II"/>
    <property type="match status" value="2"/>
</dbReference>
<sequence length="335" mass="37296">MRYRRRDILSTNRNWLPTVLMALALLTACSAEKEPMIIDKVRIGLALQPSSALVLVAAEKGYFSQSGLDAEVLEYPSGKRALIEGLLPGNVDIAVSTEVPIAEAALQGTKMKLVASTFTASNVNRVIARKDAGIEKPEDIAGKRVATQKHSAVHYFLHLFLLEHGLAESDIRLSFTKAEELPASLEWGTIDAFSMREPYISEAAVRLPNNHVIFAAPGAYKQFDIVVVSPELQKQRSRVIEKFLRALQMAEEYIEQHPKEAQIIVAYKFGVVPETVAAGWGDYQFQLGMGQPLLLLLEDIARWMRSDEQAIPNFLEMMAFEGLEKTKPQGITVFR</sequence>
<evidence type="ECO:0000256" key="1">
    <source>
        <dbReference type="ARBA" id="ARBA00010742"/>
    </source>
</evidence>
<evidence type="ECO:0000259" key="2">
    <source>
        <dbReference type="SMART" id="SM00062"/>
    </source>
</evidence>